<organism evidence="6 7">
    <name type="scientific">Bacillus yapensis</name>
    <dbReference type="NCBI Taxonomy" id="2492960"/>
    <lineage>
        <taxon>Bacteria</taxon>
        <taxon>Bacillati</taxon>
        <taxon>Bacillota</taxon>
        <taxon>Bacilli</taxon>
        <taxon>Bacillales</taxon>
        <taxon>Bacillaceae</taxon>
        <taxon>Bacillus</taxon>
    </lineage>
</organism>
<evidence type="ECO:0000256" key="2">
    <source>
        <dbReference type="ARBA" id="ARBA00022741"/>
    </source>
</evidence>
<dbReference type="Gene3D" id="2.30.110.10">
    <property type="entry name" value="Electron Transport, Fmn-binding Protein, Chain A"/>
    <property type="match status" value="1"/>
</dbReference>
<comment type="caution">
    <text evidence="6">The sequence shown here is derived from an EMBL/GenBank/DDBJ whole genome shotgun (WGS) entry which is preliminary data.</text>
</comment>
<evidence type="ECO:0000259" key="4">
    <source>
        <dbReference type="Pfam" id="PF07238"/>
    </source>
</evidence>
<dbReference type="Gene3D" id="2.40.10.220">
    <property type="entry name" value="predicted glycosyltransferase like domains"/>
    <property type="match status" value="1"/>
</dbReference>
<dbReference type="SUPFAM" id="SSF141371">
    <property type="entry name" value="PilZ domain-like"/>
    <property type="match status" value="1"/>
</dbReference>
<keyword evidence="2" id="KW-0547">Nucleotide-binding</keyword>
<dbReference type="AlphaFoldDB" id="A0A431W4P4"/>
<evidence type="ECO:0000256" key="3">
    <source>
        <dbReference type="ARBA" id="ARBA00023143"/>
    </source>
</evidence>
<dbReference type="OrthoDB" id="1951449at2"/>
<dbReference type="InterPro" id="IPR012349">
    <property type="entry name" value="Split_barrel_FMN-bd"/>
</dbReference>
<keyword evidence="7" id="KW-1185">Reference proteome</keyword>
<accession>A0A431W4P4</accession>
<dbReference type="InterPro" id="IPR009875">
    <property type="entry name" value="PilZ_domain"/>
</dbReference>
<dbReference type="Pfam" id="PF07238">
    <property type="entry name" value="PilZ"/>
    <property type="match status" value="1"/>
</dbReference>
<evidence type="ECO:0000256" key="1">
    <source>
        <dbReference type="ARBA" id="ARBA00022636"/>
    </source>
</evidence>
<dbReference type="Proteomes" id="UP000271374">
    <property type="component" value="Unassembled WGS sequence"/>
</dbReference>
<dbReference type="GO" id="GO:0035438">
    <property type="term" value="F:cyclic-di-GMP binding"/>
    <property type="evidence" value="ECO:0007669"/>
    <property type="project" value="InterPro"/>
</dbReference>
<feature type="domain" description="PilZ" evidence="4">
    <location>
        <begin position="98"/>
        <end position="206"/>
    </location>
</feature>
<sequence>MMKIGDPLTLELQYSDRVEKYKCKLVERNGQQLYIDYPINMETKRTAFFLDGTQLKCSFIMRDGTVYLFDSEVVGRVKQKIPMIKLTYPGDDQLIKIQRRQYVRVETAVDVAVHSTNSEFQPFVTVTDDISAGGAAIIVSKQQKLEAGTLIDSWFVLPMQNGDFHYFKFEAKVVRNIPLDPNRFKTSLEFLNVEALERQVLLRFCFDRQLAMRRKGVRDE</sequence>
<dbReference type="EMBL" id="RXNT01000010">
    <property type="protein sequence ID" value="RTR30416.1"/>
    <property type="molecule type" value="Genomic_DNA"/>
</dbReference>
<protein>
    <submittedName>
        <fullName evidence="6">Pilus assembly protein PilZ</fullName>
    </submittedName>
</protein>
<keyword evidence="1" id="KW-0973">c-di-GMP</keyword>
<proteinExistence type="predicted"/>
<keyword evidence="3" id="KW-0975">Bacterial flagellum</keyword>
<reference evidence="6 7" key="1">
    <citation type="submission" date="2018-12" db="EMBL/GenBank/DDBJ databases">
        <title>Bacillus yapensis draft genome sequence.</title>
        <authorList>
            <person name="Yu L."/>
            <person name="Xu X."/>
            <person name="Tang X."/>
        </authorList>
    </citation>
    <scope>NUCLEOTIDE SEQUENCE [LARGE SCALE GENOMIC DNA]</scope>
    <source>
        <strain evidence="6 7">XXST-01</strain>
    </source>
</reference>
<dbReference type="Pfam" id="PF12945">
    <property type="entry name" value="PilZNR"/>
    <property type="match status" value="1"/>
</dbReference>
<gene>
    <name evidence="6" type="ORF">EKG37_13000</name>
</gene>
<dbReference type="InterPro" id="IPR009926">
    <property type="entry name" value="T3SS_YcgR_PilZN"/>
</dbReference>
<evidence type="ECO:0000313" key="6">
    <source>
        <dbReference type="EMBL" id="RTR30416.1"/>
    </source>
</evidence>
<evidence type="ECO:0000259" key="5">
    <source>
        <dbReference type="Pfam" id="PF12945"/>
    </source>
</evidence>
<evidence type="ECO:0000313" key="7">
    <source>
        <dbReference type="Proteomes" id="UP000271374"/>
    </source>
</evidence>
<feature type="domain" description="Type III secretion system flagellar brake protein YcgR PilZN" evidence="5">
    <location>
        <begin position="3"/>
        <end position="89"/>
    </location>
</feature>
<dbReference type="RefSeq" id="WP_126409089.1">
    <property type="nucleotide sequence ID" value="NZ_RXNT01000010.1"/>
</dbReference>
<name>A0A431W4P4_9BACI</name>